<evidence type="ECO:0000313" key="17">
    <source>
        <dbReference type="EMBL" id="GLS84097.1"/>
    </source>
</evidence>
<comment type="similarity">
    <text evidence="14">Belongs to the FAD-dependent oxidoreductase 2 family. FRD/SDH subfamily.</text>
</comment>
<evidence type="ECO:0000256" key="5">
    <source>
        <dbReference type="ARBA" id="ARBA00022617"/>
    </source>
</evidence>
<dbReference type="Gene3D" id="1.10.1130.10">
    <property type="entry name" value="Flavocytochrome C3, Chain A"/>
    <property type="match status" value="1"/>
</dbReference>
<evidence type="ECO:0000313" key="18">
    <source>
        <dbReference type="Proteomes" id="UP001157439"/>
    </source>
</evidence>
<dbReference type="InterPro" id="IPR003953">
    <property type="entry name" value="FAD-dep_OxRdtase_2_FAD-bd"/>
</dbReference>
<dbReference type="EC" id="1.3.2.4" evidence="14"/>
<feature type="signal peptide" evidence="14">
    <location>
        <begin position="1"/>
        <end position="25"/>
    </location>
</feature>
<evidence type="ECO:0000256" key="11">
    <source>
        <dbReference type="ARBA" id="ARBA00023002"/>
    </source>
</evidence>
<dbReference type="AlphaFoldDB" id="A0AA37TM59"/>
<proteinExistence type="inferred from homology"/>
<comment type="caution">
    <text evidence="17">The sequence shown here is derived from an EMBL/GenBank/DDBJ whole genome shotgun (WGS) entry which is preliminary data.</text>
</comment>
<dbReference type="GO" id="GO:0010181">
    <property type="term" value="F:FMN binding"/>
    <property type="evidence" value="ECO:0007669"/>
    <property type="project" value="InterPro"/>
</dbReference>
<dbReference type="InterPro" id="IPR010960">
    <property type="entry name" value="Flavocytochrome_c"/>
</dbReference>
<comment type="catalytic activity">
    <reaction evidence="14">
        <text>2 Fe(III)-[cytochrome c] + succinate = fumarate + 2 Fe(II)-[cytochrome c] + 2 H(+)</text>
        <dbReference type="Rhea" id="RHEA:77903"/>
        <dbReference type="Rhea" id="RHEA-COMP:10350"/>
        <dbReference type="Rhea" id="RHEA-COMP:14399"/>
        <dbReference type="ChEBI" id="CHEBI:15378"/>
        <dbReference type="ChEBI" id="CHEBI:29033"/>
        <dbReference type="ChEBI" id="CHEBI:29034"/>
        <dbReference type="ChEBI" id="CHEBI:29806"/>
        <dbReference type="ChEBI" id="CHEBI:30031"/>
        <dbReference type="EC" id="1.3.2.4"/>
    </reaction>
</comment>
<comment type="subunit">
    <text evidence="3">Monomer.</text>
</comment>
<dbReference type="FunFam" id="3.50.50.60:FF:000154">
    <property type="entry name" value="Fumarate reductase flavoprotein subunit"/>
    <property type="match status" value="1"/>
</dbReference>
<dbReference type="InterPro" id="IPR027477">
    <property type="entry name" value="Succ_DH/fumarate_Rdtase_cat_sf"/>
</dbReference>
<keyword evidence="12" id="KW-0408">Iron</keyword>
<dbReference type="GO" id="GO:0016627">
    <property type="term" value="F:oxidoreductase activity, acting on the CH-CH group of donors"/>
    <property type="evidence" value="ECO:0007669"/>
    <property type="project" value="UniProtKB-ARBA"/>
</dbReference>
<organism evidence="17 18">
    <name type="scientific">Paraferrimonas haliotis</name>
    <dbReference type="NCBI Taxonomy" id="2013866"/>
    <lineage>
        <taxon>Bacteria</taxon>
        <taxon>Pseudomonadati</taxon>
        <taxon>Pseudomonadota</taxon>
        <taxon>Gammaproteobacteria</taxon>
        <taxon>Alteromonadales</taxon>
        <taxon>Ferrimonadaceae</taxon>
        <taxon>Paraferrimonas</taxon>
    </lineage>
</organism>
<dbReference type="FunFam" id="3.90.700.10:FF:000007">
    <property type="entry name" value="NADH-dependent fumarate reductase"/>
    <property type="match status" value="1"/>
</dbReference>
<evidence type="ECO:0000256" key="7">
    <source>
        <dbReference type="ARBA" id="ARBA00022723"/>
    </source>
</evidence>
<keyword evidence="7" id="KW-0479">Metal-binding</keyword>
<feature type="domain" description="Tetrahaem cytochrome" evidence="16">
    <location>
        <begin position="33"/>
        <end position="112"/>
    </location>
</feature>
<dbReference type="Pfam" id="PF00890">
    <property type="entry name" value="FAD_binding_2"/>
    <property type="match status" value="1"/>
</dbReference>
<keyword evidence="18" id="KW-1185">Reference proteome</keyword>
<keyword evidence="10" id="KW-0249">Electron transport</keyword>
<comment type="similarity">
    <text evidence="13">In the C-terminal section; belongs to the FAD-dependent oxidoreductase 2 family. FRD/SDH subfamily.</text>
</comment>
<accession>A0AA37TM59</accession>
<dbReference type="Gene3D" id="3.90.700.10">
    <property type="entry name" value="Succinate dehydrogenase/fumarate reductase flavoprotein, catalytic domain"/>
    <property type="match status" value="1"/>
</dbReference>
<dbReference type="SUPFAM" id="SSF51905">
    <property type="entry name" value="FAD/NAD(P)-binding domain"/>
    <property type="match status" value="1"/>
</dbReference>
<comment type="cofactor">
    <cofactor evidence="1">
        <name>heme c</name>
        <dbReference type="ChEBI" id="CHEBI:61717"/>
    </cofactor>
</comment>
<evidence type="ECO:0000259" key="15">
    <source>
        <dbReference type="Pfam" id="PF00890"/>
    </source>
</evidence>
<keyword evidence="5" id="KW-0349">Heme</keyword>
<dbReference type="Pfam" id="PF14537">
    <property type="entry name" value="Cytochrom_c3_2"/>
    <property type="match status" value="1"/>
</dbReference>
<evidence type="ECO:0000256" key="12">
    <source>
        <dbReference type="ARBA" id="ARBA00023004"/>
    </source>
</evidence>
<evidence type="ECO:0000259" key="16">
    <source>
        <dbReference type="Pfam" id="PF14537"/>
    </source>
</evidence>
<dbReference type="PANTHER" id="PTHR43400:SF7">
    <property type="entry name" value="FAD-DEPENDENT OXIDOREDUCTASE 2 FAD BINDING DOMAIN-CONTAINING PROTEIN"/>
    <property type="match status" value="1"/>
</dbReference>
<dbReference type="RefSeq" id="WP_095498417.1">
    <property type="nucleotide sequence ID" value="NZ_BSPO01000003.1"/>
</dbReference>
<protein>
    <recommendedName>
        <fullName evidence="14">Fumarate reductase</fullName>
        <ecNumber evidence="14">1.3.2.4</ecNumber>
    </recommendedName>
</protein>
<dbReference type="Proteomes" id="UP001157439">
    <property type="component" value="Unassembled WGS sequence"/>
</dbReference>
<keyword evidence="14" id="KW-0732">Signal</keyword>
<evidence type="ECO:0000256" key="14">
    <source>
        <dbReference type="RuleBase" id="RU366062"/>
    </source>
</evidence>
<dbReference type="SUPFAM" id="SSF48695">
    <property type="entry name" value="Multiheme cytochromes"/>
    <property type="match status" value="1"/>
</dbReference>
<dbReference type="CDD" id="cd08168">
    <property type="entry name" value="Cytochrom_C3"/>
    <property type="match status" value="1"/>
</dbReference>
<evidence type="ECO:0000256" key="10">
    <source>
        <dbReference type="ARBA" id="ARBA00022982"/>
    </source>
</evidence>
<evidence type="ECO:0000256" key="13">
    <source>
        <dbReference type="ARBA" id="ARBA00061592"/>
    </source>
</evidence>
<keyword evidence="4" id="KW-0813">Transport</keyword>
<evidence type="ECO:0000256" key="8">
    <source>
        <dbReference type="ARBA" id="ARBA00022764"/>
    </source>
</evidence>
<dbReference type="InterPro" id="IPR036188">
    <property type="entry name" value="FAD/NAD-bd_sf"/>
</dbReference>
<keyword evidence="8" id="KW-0574">Periplasm</keyword>
<dbReference type="NCBIfam" id="TIGR01813">
    <property type="entry name" value="flavo_cyto_c"/>
    <property type="match status" value="1"/>
</dbReference>
<evidence type="ECO:0000256" key="4">
    <source>
        <dbReference type="ARBA" id="ARBA00022448"/>
    </source>
</evidence>
<feature type="domain" description="FAD-dependent oxidoreductase 2 FAD-binding" evidence="15">
    <location>
        <begin position="154"/>
        <end position="574"/>
    </location>
</feature>
<keyword evidence="11 14" id="KW-0560">Oxidoreductase</keyword>
<keyword evidence="9 14" id="KW-0274">FAD</keyword>
<evidence type="ECO:0000256" key="3">
    <source>
        <dbReference type="ARBA" id="ARBA00011245"/>
    </source>
</evidence>
<reference evidence="17 18" key="1">
    <citation type="journal article" date="2014" name="Int. J. Syst. Evol. Microbiol.">
        <title>Complete genome sequence of Corynebacterium casei LMG S-19264T (=DSM 44701T), isolated from a smear-ripened cheese.</title>
        <authorList>
            <consortium name="US DOE Joint Genome Institute (JGI-PGF)"/>
            <person name="Walter F."/>
            <person name="Albersmeier A."/>
            <person name="Kalinowski J."/>
            <person name="Ruckert C."/>
        </authorList>
    </citation>
    <scope>NUCLEOTIDE SEQUENCE [LARGE SCALE GENOMIC DNA]</scope>
    <source>
        <strain evidence="17 18">NBRC 112785</strain>
    </source>
</reference>
<dbReference type="InterPro" id="IPR036280">
    <property type="entry name" value="Multihaem_cyt_sf"/>
</dbReference>
<comment type="cofactor">
    <cofactor evidence="14">
        <name>FAD</name>
        <dbReference type="ChEBI" id="CHEBI:57692"/>
    </cofactor>
    <text evidence="14">Binds 1 FAD per subunit.</text>
</comment>
<comment type="subcellular location">
    <subcellularLocation>
        <location evidence="2">Periplasm</location>
    </subcellularLocation>
</comment>
<feature type="chain" id="PRO_5041489932" description="Fumarate reductase" evidence="14">
    <location>
        <begin position="26"/>
        <end position="597"/>
    </location>
</feature>
<evidence type="ECO:0000256" key="2">
    <source>
        <dbReference type="ARBA" id="ARBA00004418"/>
    </source>
</evidence>
<keyword evidence="6 14" id="KW-0285">Flavoprotein</keyword>
<name>A0AA37TM59_9GAMM</name>
<dbReference type="GO" id="GO:0042597">
    <property type="term" value="C:periplasmic space"/>
    <property type="evidence" value="ECO:0007669"/>
    <property type="project" value="UniProtKB-SubCell"/>
</dbReference>
<dbReference type="InterPro" id="IPR050315">
    <property type="entry name" value="FAD-oxidoreductase_2"/>
</dbReference>
<dbReference type="GO" id="GO:0046872">
    <property type="term" value="F:metal ion binding"/>
    <property type="evidence" value="ECO:0007669"/>
    <property type="project" value="UniProtKB-KW"/>
</dbReference>
<dbReference type="Gene3D" id="3.50.50.60">
    <property type="entry name" value="FAD/NAD(P)-binding domain"/>
    <property type="match status" value="1"/>
</dbReference>
<evidence type="ECO:0000256" key="1">
    <source>
        <dbReference type="ARBA" id="ARBA00001926"/>
    </source>
</evidence>
<dbReference type="InterPro" id="IPR012286">
    <property type="entry name" value="Tetrahaem_cytochrome"/>
</dbReference>
<dbReference type="FunFam" id="1.10.1130.10:FF:000003">
    <property type="entry name" value="Fumarate reductase flavoprotein subunit"/>
    <property type="match status" value="1"/>
</dbReference>
<evidence type="ECO:0000256" key="6">
    <source>
        <dbReference type="ARBA" id="ARBA00022630"/>
    </source>
</evidence>
<dbReference type="PANTHER" id="PTHR43400">
    <property type="entry name" value="FUMARATE REDUCTASE"/>
    <property type="match status" value="1"/>
</dbReference>
<evidence type="ECO:0000256" key="9">
    <source>
        <dbReference type="ARBA" id="ARBA00022827"/>
    </source>
</evidence>
<gene>
    <name evidence="17" type="ORF">GCM10007894_20740</name>
</gene>
<dbReference type="SUPFAM" id="SSF56425">
    <property type="entry name" value="Succinate dehydrogenase/fumarate reductase flavoprotein, catalytic domain"/>
    <property type="match status" value="1"/>
</dbReference>
<dbReference type="EMBL" id="BSPO01000003">
    <property type="protein sequence ID" value="GLS84097.1"/>
    <property type="molecule type" value="Genomic_DNA"/>
</dbReference>
<sequence length="597" mass="63318">MKPRSLAVSLAALLFSGVISTAVFANGFLAEEHAEMNGCDSCHLEGNKLSDDNLSYENAQCKSCHGDLAEVAKDTQRDKYNAHASHFPGDTSCTSCHAGHQESLNYCDSCHSFKFDMPYQGKWHRHEKSIAELAKDKAQRQAALSKAPQDTVNVLVVGSGGAGFSAAVAAHDKGATVIMVEKEPVIGGNAKLAAGGMNAAMTKQQEAKGIKDSLELMKSDTIKGGHNINDPALVDVLVNNSRGSVDWLTSMGADLSDVGRMGGASVNRSHRPTGGAGVGAHIVQVLYDNAVKRHIDMRLNTRAVEILKNDDGSIKGVLVKGKYTGYYWVKADAVVMATGGFGRNNERVAKLDPKLKGFISTNQVGATGDGLDVAVNAGAATKDLKYIQAHPTLSIKGGVMVTEAVRGNGAILINRDGKRFVNEVTTRDKAAAAILAQKGKTAFLVFDDSVRKSLSKIEKYIALGVVPSDASAKKLADSLGINGDEMVKSIKRYNQFVAAGKDDDFARQNLPRSLDQGNYYAIEVGPGVHHSMGGIEIDTKTEVFDTQHHLIKGLYAAGEATGGVHGANRLGGNAISDIVTFGRLAGETAAKFAKEQH</sequence>